<dbReference type="PIRSF" id="PIRSF001478">
    <property type="entry name" value="L-ara_isomerase"/>
    <property type="match status" value="1"/>
</dbReference>
<proteinExistence type="predicted"/>
<dbReference type="AlphaFoldDB" id="D1PV06"/>
<keyword evidence="1" id="KW-0479">Metal-binding</keyword>
<evidence type="ECO:0000313" key="10">
    <source>
        <dbReference type="Proteomes" id="UP000003160"/>
    </source>
</evidence>
<evidence type="ECO:0000259" key="8">
    <source>
        <dbReference type="Pfam" id="PF24856"/>
    </source>
</evidence>
<comment type="caution">
    <text evidence="9">The sequence shown here is derived from an EMBL/GenBank/DDBJ whole genome shotgun (WGS) entry which is preliminary data.</text>
</comment>
<evidence type="ECO:0000259" key="7">
    <source>
        <dbReference type="Pfam" id="PF11762"/>
    </source>
</evidence>
<dbReference type="GO" id="GO:0046872">
    <property type="term" value="F:metal ion binding"/>
    <property type="evidence" value="ECO:0007669"/>
    <property type="project" value="UniProtKB-KW"/>
</dbReference>
<dbReference type="InterPro" id="IPR003762">
    <property type="entry name" value="Lara_isomerase"/>
</dbReference>
<dbReference type="NCBIfam" id="NF002795">
    <property type="entry name" value="PRK02929.1"/>
    <property type="match status" value="1"/>
</dbReference>
<dbReference type="PANTHER" id="PTHR38464:SF1">
    <property type="entry name" value="L-ARABINOSE ISOMERASE"/>
    <property type="match status" value="1"/>
</dbReference>
<dbReference type="EMBL" id="ACKS01000034">
    <property type="protein sequence ID" value="EFA44726.1"/>
    <property type="molecule type" value="Genomic_DNA"/>
</dbReference>
<evidence type="ECO:0000256" key="5">
    <source>
        <dbReference type="ARBA" id="ARBA00023277"/>
    </source>
</evidence>
<organism evidence="9 10">
    <name type="scientific">Hallella bergensis DSM 17361</name>
    <dbReference type="NCBI Taxonomy" id="585502"/>
    <lineage>
        <taxon>Bacteria</taxon>
        <taxon>Pseudomonadati</taxon>
        <taxon>Bacteroidota</taxon>
        <taxon>Bacteroidia</taxon>
        <taxon>Bacteroidales</taxon>
        <taxon>Prevotellaceae</taxon>
        <taxon>Hallella</taxon>
    </lineage>
</organism>
<evidence type="ECO:0000259" key="6">
    <source>
        <dbReference type="Pfam" id="PF02610"/>
    </source>
</evidence>
<name>D1PV06_9BACT</name>
<dbReference type="InterPro" id="IPR055390">
    <property type="entry name" value="AraA_central"/>
</dbReference>
<dbReference type="InterPro" id="IPR038583">
    <property type="entry name" value="AraA_N_sf"/>
</dbReference>
<dbReference type="SUPFAM" id="SSF53743">
    <property type="entry name" value="FucI/AraA N-terminal and middle domains"/>
    <property type="match status" value="1"/>
</dbReference>
<sequence length="514" mass="58216">MIEAFKDYEIWFVTGAQLLYGGDAVVQVNGHSKEMVEGMNNSGSLPIKVVYAGTANSSVEVADIMSRANNDKKCVGVICWMHTFSPAKMWIKGMQILRKPLLHFHTQYNEKIPFETIDMDFMNLNQSAHGDREYAHILTRLRKPRKTVIGYWKDKKTLERIAVWSRVCAGVADAQDCLIIRFGDQMNNVAVTDGDKVAFEQVLGYHVDYVQFSTVLTFFNKVKDEDVTALVKDVYFKEYSVTDDLKDENSEGYRKIWNAAKTELTLRAVLKHYGAKGFTTNFDDLGDENVEETGHGFDQIPGLASQRLMSEGYGFGAEGDWKDAALLRTTWFMSQGLEGGTSFVEDYTLNFDGDNTSIMESHMLEINPDIAEEKPRLEVHFLGIGIRKTPTARLVFTAKQGHGIAATIVDLGNRFRLITNDVNLIKSKPLPKLPVASALWIPEPTFEVGVGCWMNAGGTHHSCLSMSLTSEYWRDFAEIADIEACIINKDTDYEQFRKELRWNEIYYMLNKSLR</sequence>
<feature type="domain" description="L-arabinose isomerase N-terminal" evidence="6">
    <location>
        <begin position="8"/>
        <end position="174"/>
    </location>
</feature>
<dbReference type="GO" id="GO:0008733">
    <property type="term" value="F:L-arabinose isomerase activity"/>
    <property type="evidence" value="ECO:0007669"/>
    <property type="project" value="UniProtKB-EC"/>
</dbReference>
<evidence type="ECO:0000256" key="2">
    <source>
        <dbReference type="ARBA" id="ARBA00022935"/>
    </source>
</evidence>
<accession>D1PV06</accession>
<dbReference type="Pfam" id="PF11762">
    <property type="entry name" value="Arabinose_Iso_C"/>
    <property type="match status" value="1"/>
</dbReference>
<dbReference type="RefSeq" id="WP_007172905.1">
    <property type="nucleotide sequence ID" value="NZ_GG704780.1"/>
</dbReference>
<dbReference type="InterPro" id="IPR024664">
    <property type="entry name" value="Ara_Isoase_C"/>
</dbReference>
<dbReference type="OrthoDB" id="9765600at2"/>
<keyword evidence="3" id="KW-0464">Manganese</keyword>
<dbReference type="Pfam" id="PF24856">
    <property type="entry name" value="AraA_central"/>
    <property type="match status" value="1"/>
</dbReference>
<dbReference type="InterPro" id="IPR004216">
    <property type="entry name" value="Fuc/Ara_isomerase_C"/>
</dbReference>
<evidence type="ECO:0000256" key="4">
    <source>
        <dbReference type="ARBA" id="ARBA00023235"/>
    </source>
</evidence>
<dbReference type="Proteomes" id="UP000003160">
    <property type="component" value="Unassembled WGS sequence"/>
</dbReference>
<dbReference type="PANTHER" id="PTHR38464">
    <property type="entry name" value="L-ARABINOSE ISOMERASE"/>
    <property type="match status" value="1"/>
</dbReference>
<keyword evidence="2" id="KW-0054">Arabinose catabolism</keyword>
<protein>
    <submittedName>
        <fullName evidence="9">L-arabinose isomerase</fullName>
        <ecNumber evidence="9">5.3.1.4</ecNumber>
    </submittedName>
</protein>
<dbReference type="eggNOG" id="COG2160">
    <property type="taxonomic scope" value="Bacteria"/>
</dbReference>
<dbReference type="GO" id="GO:0019569">
    <property type="term" value="P:L-arabinose catabolic process to D-xylulose 5-phosphate"/>
    <property type="evidence" value="ECO:0007669"/>
    <property type="project" value="TreeGrafter"/>
</dbReference>
<dbReference type="Gene3D" id="3.40.50.10940">
    <property type="match status" value="1"/>
</dbReference>
<gene>
    <name evidence="9" type="primary">araA</name>
    <name evidence="9" type="ORF">HMPREF0645_0791</name>
</gene>
<reference evidence="9 10" key="1">
    <citation type="submission" date="2009-10" db="EMBL/GenBank/DDBJ databases">
        <authorList>
            <person name="Qin X."/>
            <person name="Bachman B."/>
            <person name="Battles P."/>
            <person name="Bell A."/>
            <person name="Bess C."/>
            <person name="Bickham C."/>
            <person name="Chaboub L."/>
            <person name="Chen D."/>
            <person name="Coyle M."/>
            <person name="Deiros D.R."/>
            <person name="Dinh H."/>
            <person name="Forbes L."/>
            <person name="Fowler G."/>
            <person name="Francisco L."/>
            <person name="Fu Q."/>
            <person name="Gubbala S."/>
            <person name="Hale W."/>
            <person name="Han Y."/>
            <person name="Hemphill L."/>
            <person name="Highlander S.K."/>
            <person name="Hirani K."/>
            <person name="Hogues M."/>
            <person name="Jackson L."/>
            <person name="Jakkamsetti A."/>
            <person name="Javaid M."/>
            <person name="Jiang H."/>
            <person name="Korchina V."/>
            <person name="Kovar C."/>
            <person name="Lara F."/>
            <person name="Lee S."/>
            <person name="Mata R."/>
            <person name="Mathew T."/>
            <person name="Moen C."/>
            <person name="Morales K."/>
            <person name="Munidasa M."/>
            <person name="Nazareth L."/>
            <person name="Ngo R."/>
            <person name="Nguyen L."/>
            <person name="Okwuonu G."/>
            <person name="Ongeri F."/>
            <person name="Patil S."/>
            <person name="Petrosino J."/>
            <person name="Pham C."/>
            <person name="Pham P."/>
            <person name="Pu L.-L."/>
            <person name="Puazo M."/>
            <person name="Raj R."/>
            <person name="Reid J."/>
            <person name="Rouhana J."/>
            <person name="Saada N."/>
            <person name="Shang Y."/>
            <person name="Simmons D."/>
            <person name="Thornton R."/>
            <person name="Warren J."/>
            <person name="Weissenberger G."/>
            <person name="Zhang J."/>
            <person name="Zhang L."/>
            <person name="Zhou C."/>
            <person name="Zhu D."/>
            <person name="Muzny D."/>
            <person name="Worley K."/>
            <person name="Gibbs R."/>
        </authorList>
    </citation>
    <scope>NUCLEOTIDE SEQUENCE [LARGE SCALE GENOMIC DNA]</scope>
    <source>
        <strain evidence="9 10">DSM 17361</strain>
    </source>
</reference>
<evidence type="ECO:0000256" key="1">
    <source>
        <dbReference type="ARBA" id="ARBA00022723"/>
    </source>
</evidence>
<evidence type="ECO:0000256" key="3">
    <source>
        <dbReference type="ARBA" id="ARBA00023211"/>
    </source>
</evidence>
<dbReference type="GO" id="GO:0005829">
    <property type="term" value="C:cytosol"/>
    <property type="evidence" value="ECO:0007669"/>
    <property type="project" value="TreeGrafter"/>
</dbReference>
<dbReference type="InterPro" id="IPR009015">
    <property type="entry name" value="Fucose_isomerase_N/cen_sf"/>
</dbReference>
<feature type="domain" description="L-arabinose isomerase C-terminal" evidence="7">
    <location>
        <begin position="340"/>
        <end position="483"/>
    </location>
</feature>
<dbReference type="EC" id="5.3.1.4" evidence="9"/>
<dbReference type="InterPro" id="IPR055389">
    <property type="entry name" value="AraA_N"/>
</dbReference>
<dbReference type="Pfam" id="PF02610">
    <property type="entry name" value="AraA_N"/>
    <property type="match status" value="1"/>
</dbReference>
<keyword evidence="5" id="KW-0119">Carbohydrate metabolism</keyword>
<evidence type="ECO:0000313" key="9">
    <source>
        <dbReference type="EMBL" id="EFA44726.1"/>
    </source>
</evidence>
<keyword evidence="10" id="KW-1185">Reference proteome</keyword>
<dbReference type="SUPFAM" id="SSF50443">
    <property type="entry name" value="FucI/AraA C-terminal domain-like"/>
    <property type="match status" value="1"/>
</dbReference>
<feature type="domain" description="L-arabinose isomerase central" evidence="8">
    <location>
        <begin position="179"/>
        <end position="336"/>
    </location>
</feature>
<dbReference type="HOGENOM" id="CLU_045663_0_0_10"/>
<keyword evidence="4 9" id="KW-0413">Isomerase</keyword>